<name>A0A8S4RXP9_9NEOP</name>
<dbReference type="AlphaFoldDB" id="A0A8S4RXP9"/>
<evidence type="ECO:0000256" key="2">
    <source>
        <dbReference type="ARBA" id="ARBA00022475"/>
    </source>
</evidence>
<evidence type="ECO:0000256" key="5">
    <source>
        <dbReference type="ARBA" id="ARBA00022725"/>
    </source>
</evidence>
<feature type="transmembrane region" description="Helical" evidence="10">
    <location>
        <begin position="88"/>
        <end position="109"/>
    </location>
</feature>
<dbReference type="GO" id="GO:0007165">
    <property type="term" value="P:signal transduction"/>
    <property type="evidence" value="ECO:0007669"/>
    <property type="project" value="UniProtKB-KW"/>
</dbReference>
<dbReference type="GO" id="GO:0005886">
    <property type="term" value="C:plasma membrane"/>
    <property type="evidence" value="ECO:0007669"/>
    <property type="project" value="UniProtKB-SubCell"/>
</dbReference>
<accession>A0A8S4RXP9</accession>
<dbReference type="PANTHER" id="PTHR21137:SF35">
    <property type="entry name" value="ODORANT RECEPTOR 19A-RELATED"/>
    <property type="match status" value="1"/>
</dbReference>
<keyword evidence="4 10" id="KW-0812">Transmembrane</keyword>
<keyword evidence="8" id="KW-0675">Receptor</keyword>
<protein>
    <submittedName>
        <fullName evidence="11">Jg26156 protein</fullName>
    </submittedName>
</protein>
<sequence>MSALISYGFDGALQALLHDGTFVTVVTAWPDVTDKSVEANIGRIIGYLLWCTRQCQLVCSFVYSAQIIVNVAVMCVLMLQMVNSERTLASAFTIVLATVALLSSTGILMSNAGDITFEATLVPTAMYSSGWQNCRGERSRRVRKLMVIAMNEAQKPVIIRSFGIMEISYQSFVSMVKASYSAFSFLY</sequence>
<gene>
    <name evidence="11" type="primary">jg26156</name>
    <name evidence="11" type="ORF">PAEG_LOCUS19786</name>
</gene>
<dbReference type="Proteomes" id="UP000838756">
    <property type="component" value="Unassembled WGS sequence"/>
</dbReference>
<evidence type="ECO:0000256" key="7">
    <source>
        <dbReference type="ARBA" id="ARBA00023136"/>
    </source>
</evidence>
<proteinExistence type="predicted"/>
<evidence type="ECO:0000256" key="3">
    <source>
        <dbReference type="ARBA" id="ARBA00022606"/>
    </source>
</evidence>
<evidence type="ECO:0000313" key="11">
    <source>
        <dbReference type="EMBL" id="CAH2243685.1"/>
    </source>
</evidence>
<keyword evidence="9" id="KW-0807">Transducer</keyword>
<keyword evidence="12" id="KW-1185">Reference proteome</keyword>
<dbReference type="Pfam" id="PF02949">
    <property type="entry name" value="7tm_6"/>
    <property type="match status" value="1"/>
</dbReference>
<evidence type="ECO:0000256" key="9">
    <source>
        <dbReference type="ARBA" id="ARBA00023224"/>
    </source>
</evidence>
<evidence type="ECO:0000256" key="1">
    <source>
        <dbReference type="ARBA" id="ARBA00004651"/>
    </source>
</evidence>
<dbReference type="InterPro" id="IPR004117">
    <property type="entry name" value="7tm6_olfct_rcpt"/>
</dbReference>
<keyword evidence="2" id="KW-1003">Cell membrane</keyword>
<evidence type="ECO:0000313" key="12">
    <source>
        <dbReference type="Proteomes" id="UP000838756"/>
    </source>
</evidence>
<dbReference type="OrthoDB" id="7476568at2759"/>
<comment type="subcellular location">
    <subcellularLocation>
        <location evidence="1">Cell membrane</location>
        <topology evidence="1">Multi-pass membrane protein</topology>
    </subcellularLocation>
</comment>
<keyword evidence="7 10" id="KW-0472">Membrane</keyword>
<feature type="transmembrane region" description="Helical" evidence="10">
    <location>
        <begin position="57"/>
        <end position="82"/>
    </location>
</feature>
<dbReference type="GO" id="GO:0005549">
    <property type="term" value="F:odorant binding"/>
    <property type="evidence" value="ECO:0007669"/>
    <property type="project" value="InterPro"/>
</dbReference>
<evidence type="ECO:0000256" key="6">
    <source>
        <dbReference type="ARBA" id="ARBA00022989"/>
    </source>
</evidence>
<evidence type="ECO:0000256" key="4">
    <source>
        <dbReference type="ARBA" id="ARBA00022692"/>
    </source>
</evidence>
<keyword evidence="6 10" id="KW-1133">Transmembrane helix</keyword>
<dbReference type="EMBL" id="CAKXAJ010025762">
    <property type="protein sequence ID" value="CAH2243685.1"/>
    <property type="molecule type" value="Genomic_DNA"/>
</dbReference>
<organism evidence="11 12">
    <name type="scientific">Pararge aegeria aegeria</name>
    <dbReference type="NCBI Taxonomy" id="348720"/>
    <lineage>
        <taxon>Eukaryota</taxon>
        <taxon>Metazoa</taxon>
        <taxon>Ecdysozoa</taxon>
        <taxon>Arthropoda</taxon>
        <taxon>Hexapoda</taxon>
        <taxon>Insecta</taxon>
        <taxon>Pterygota</taxon>
        <taxon>Neoptera</taxon>
        <taxon>Endopterygota</taxon>
        <taxon>Lepidoptera</taxon>
        <taxon>Glossata</taxon>
        <taxon>Ditrysia</taxon>
        <taxon>Papilionoidea</taxon>
        <taxon>Nymphalidae</taxon>
        <taxon>Satyrinae</taxon>
        <taxon>Satyrini</taxon>
        <taxon>Parargina</taxon>
        <taxon>Pararge</taxon>
    </lineage>
</organism>
<evidence type="ECO:0000256" key="8">
    <source>
        <dbReference type="ARBA" id="ARBA00023170"/>
    </source>
</evidence>
<dbReference type="GO" id="GO:0004984">
    <property type="term" value="F:olfactory receptor activity"/>
    <property type="evidence" value="ECO:0007669"/>
    <property type="project" value="InterPro"/>
</dbReference>
<evidence type="ECO:0000256" key="10">
    <source>
        <dbReference type="SAM" id="Phobius"/>
    </source>
</evidence>
<keyword evidence="5" id="KW-0552">Olfaction</keyword>
<reference evidence="11" key="1">
    <citation type="submission" date="2022-03" db="EMBL/GenBank/DDBJ databases">
        <authorList>
            <person name="Lindestad O."/>
        </authorList>
    </citation>
    <scope>NUCLEOTIDE SEQUENCE</scope>
</reference>
<dbReference type="PANTHER" id="PTHR21137">
    <property type="entry name" value="ODORANT RECEPTOR"/>
    <property type="match status" value="1"/>
</dbReference>
<keyword evidence="3" id="KW-0716">Sensory transduction</keyword>
<comment type="caution">
    <text evidence="11">The sequence shown here is derived from an EMBL/GenBank/DDBJ whole genome shotgun (WGS) entry which is preliminary data.</text>
</comment>